<reference evidence="2 3" key="1">
    <citation type="submission" date="2020-10" db="EMBL/GenBank/DDBJ databases">
        <title>The Coptis chinensis genome and diversification of protoberbering-type alkaloids.</title>
        <authorList>
            <person name="Wang B."/>
            <person name="Shu S."/>
            <person name="Song C."/>
            <person name="Liu Y."/>
        </authorList>
    </citation>
    <scope>NUCLEOTIDE SEQUENCE [LARGE SCALE GENOMIC DNA]</scope>
    <source>
        <strain evidence="2">HL-2020</strain>
        <tissue evidence="2">Leaf</tissue>
    </source>
</reference>
<feature type="transmembrane region" description="Helical" evidence="1">
    <location>
        <begin position="12"/>
        <end position="32"/>
    </location>
</feature>
<evidence type="ECO:0000313" key="2">
    <source>
        <dbReference type="EMBL" id="KAF9603714.1"/>
    </source>
</evidence>
<keyword evidence="1" id="KW-0472">Membrane</keyword>
<dbReference type="Proteomes" id="UP000631114">
    <property type="component" value="Unassembled WGS sequence"/>
</dbReference>
<dbReference type="EMBL" id="JADFTS010000006">
    <property type="protein sequence ID" value="KAF9603714.1"/>
    <property type="molecule type" value="Genomic_DNA"/>
</dbReference>
<accession>A0A835LUE1</accession>
<organism evidence="2 3">
    <name type="scientific">Coptis chinensis</name>
    <dbReference type="NCBI Taxonomy" id="261450"/>
    <lineage>
        <taxon>Eukaryota</taxon>
        <taxon>Viridiplantae</taxon>
        <taxon>Streptophyta</taxon>
        <taxon>Embryophyta</taxon>
        <taxon>Tracheophyta</taxon>
        <taxon>Spermatophyta</taxon>
        <taxon>Magnoliopsida</taxon>
        <taxon>Ranunculales</taxon>
        <taxon>Ranunculaceae</taxon>
        <taxon>Coptidoideae</taxon>
        <taxon>Coptis</taxon>
    </lineage>
</organism>
<comment type="caution">
    <text evidence="2">The sequence shown here is derived from an EMBL/GenBank/DDBJ whole genome shotgun (WGS) entry which is preliminary data.</text>
</comment>
<dbReference type="AlphaFoldDB" id="A0A835LUE1"/>
<keyword evidence="3" id="KW-1185">Reference proteome</keyword>
<protein>
    <submittedName>
        <fullName evidence="2">Uncharacterized protein</fullName>
    </submittedName>
</protein>
<proteinExistence type="predicted"/>
<name>A0A835LUE1_9MAGN</name>
<gene>
    <name evidence="2" type="ORF">IFM89_037477</name>
</gene>
<keyword evidence="1" id="KW-0812">Transmembrane</keyword>
<evidence type="ECO:0000256" key="1">
    <source>
        <dbReference type="SAM" id="Phobius"/>
    </source>
</evidence>
<dbReference type="OrthoDB" id="512018at2759"/>
<keyword evidence="1" id="KW-1133">Transmembrane helix</keyword>
<sequence>MEKEDLLVKSRGAAPPLIFLVTIFLQIITIFLQRLKKRRSSSAEQNQLREQIKELVREAESFSNPSTFAQAAKLRRMAAAKEKELLKISKPALRFSGKCRNSKAWLPNLLY</sequence>
<evidence type="ECO:0000313" key="3">
    <source>
        <dbReference type="Proteomes" id="UP000631114"/>
    </source>
</evidence>